<dbReference type="RefSeq" id="WP_086591411.1">
    <property type="nucleotide sequence ID" value="NZ_JAPXUU010000052.1"/>
</dbReference>
<dbReference type="SUPFAM" id="SSF54427">
    <property type="entry name" value="NTF2-like"/>
    <property type="match status" value="1"/>
</dbReference>
<accession>A0AAW8Q867</accession>
<dbReference type="AlphaFoldDB" id="A0AAW8Q867"/>
<dbReference type="Proteomes" id="UP001253193">
    <property type="component" value="Unassembled WGS sequence"/>
</dbReference>
<organism evidence="2 3">
    <name type="scientific">Vibrio parahaemolyticus</name>
    <dbReference type="NCBI Taxonomy" id="670"/>
    <lineage>
        <taxon>Bacteria</taxon>
        <taxon>Pseudomonadati</taxon>
        <taxon>Pseudomonadota</taxon>
        <taxon>Gammaproteobacteria</taxon>
        <taxon>Vibrionales</taxon>
        <taxon>Vibrionaceae</taxon>
        <taxon>Vibrio</taxon>
    </lineage>
</organism>
<feature type="domain" description="DUF4440" evidence="1">
    <location>
        <begin position="5"/>
        <end position="109"/>
    </location>
</feature>
<gene>
    <name evidence="2" type="ORF">QX249_27820</name>
</gene>
<reference evidence="2" key="1">
    <citation type="submission" date="2023-06" db="EMBL/GenBank/DDBJ databases">
        <title>Genomic Diversity of Vibrio spp. and Metagenomic Analysis of Pathogens in Florida Gulf Coastal Waters Following Hurricane Ian.</title>
        <authorList>
            <person name="Brumfield K.D."/>
        </authorList>
    </citation>
    <scope>NUCLEOTIDE SEQUENCE</scope>
    <source>
        <strain evidence="2">WBS2B-138</strain>
    </source>
</reference>
<evidence type="ECO:0000313" key="3">
    <source>
        <dbReference type="Proteomes" id="UP001253193"/>
    </source>
</evidence>
<comment type="caution">
    <text evidence="2">The sequence shown here is derived from an EMBL/GenBank/DDBJ whole genome shotgun (WGS) entry which is preliminary data.</text>
</comment>
<dbReference type="EMBL" id="JAUHGG010000024">
    <property type="protein sequence ID" value="MDS1824431.1"/>
    <property type="molecule type" value="Genomic_DNA"/>
</dbReference>
<sequence length="125" mass="14489">MDILIEQEIELHQYEIRQSKTDIERLIHPSFVEVGKSGTSYDFDSIIEMMDGEESSSTRIHSQRYECIHLEPSVQLLRYDSALVSESGEVSDFAKRCSIWAFTGTCWQLKYHQGTPCSPFDLEYN</sequence>
<evidence type="ECO:0000313" key="2">
    <source>
        <dbReference type="EMBL" id="MDS1824431.1"/>
    </source>
</evidence>
<dbReference type="InterPro" id="IPR027843">
    <property type="entry name" value="DUF4440"/>
</dbReference>
<dbReference type="Pfam" id="PF14534">
    <property type="entry name" value="DUF4440"/>
    <property type="match status" value="1"/>
</dbReference>
<name>A0AAW8Q867_VIBPH</name>
<dbReference type="InterPro" id="IPR032710">
    <property type="entry name" value="NTF2-like_dom_sf"/>
</dbReference>
<protein>
    <submittedName>
        <fullName evidence="2">DUF4440 domain-containing protein</fullName>
    </submittedName>
</protein>
<proteinExistence type="predicted"/>
<evidence type="ECO:0000259" key="1">
    <source>
        <dbReference type="Pfam" id="PF14534"/>
    </source>
</evidence>